<sequence>MQANVSQASTGDYAAVAIDQPSKGAVASNDLSVLTQIYGSDTNLAIWRRKLDGECRSESAKWLERDPTLQLSLMASPETIQQSIISALRVDQGSPLVKDMAELVEMFCVLFELPRVGFRLTALQGQMCPKFHVDRVPCRLITTYVGIATEWLPNDKADRSKLGAVTPGIENRQGGLYKQDRDIAQLNTGDVALFKGEAWEGNEGFGVVHRSPSVPDNTHRLLLTVDFGN</sequence>
<organism evidence="1 2">
    <name type="scientific">Candidatus Paraluminiphilus aquimaris</name>
    <dbReference type="NCBI Taxonomy" id="2518994"/>
    <lineage>
        <taxon>Bacteria</taxon>
        <taxon>Pseudomonadati</taxon>
        <taxon>Pseudomonadota</taxon>
        <taxon>Gammaproteobacteria</taxon>
        <taxon>Cellvibrionales</taxon>
        <taxon>Halieaceae</taxon>
        <taxon>Candidatus Paraluminiphilus</taxon>
    </lineage>
</organism>
<evidence type="ECO:0000313" key="1">
    <source>
        <dbReference type="EMBL" id="UZP73465.1"/>
    </source>
</evidence>
<proteinExistence type="predicted"/>
<keyword evidence="2" id="KW-1185">Reference proteome</keyword>
<reference evidence="1 2" key="1">
    <citation type="submission" date="2019-02" db="EMBL/GenBank/DDBJ databases">
        <title>Halieaceae_genomes.</title>
        <authorList>
            <person name="Li S.-H."/>
        </authorList>
    </citation>
    <scope>NUCLEOTIDE SEQUENCE [LARGE SCALE GENOMIC DNA]</scope>
    <source>
        <strain evidence="1 2">JH123</strain>
    </source>
</reference>
<dbReference type="InterPro" id="IPR014955">
    <property type="entry name" value="DUF1826"/>
</dbReference>
<name>A0ABY6Q3L7_9GAMM</name>
<dbReference type="EMBL" id="CP036501">
    <property type="protein sequence ID" value="UZP73465.1"/>
    <property type="molecule type" value="Genomic_DNA"/>
</dbReference>
<evidence type="ECO:0000313" key="2">
    <source>
        <dbReference type="Proteomes" id="UP001317963"/>
    </source>
</evidence>
<dbReference type="Pfam" id="PF08856">
    <property type="entry name" value="DUF1826"/>
    <property type="match status" value="1"/>
</dbReference>
<dbReference type="Proteomes" id="UP001317963">
    <property type="component" value="Chromosome"/>
</dbReference>
<protein>
    <submittedName>
        <fullName evidence="1">DUF1826 domain-containing protein</fullName>
    </submittedName>
</protein>
<accession>A0ABY6Q3L7</accession>
<gene>
    <name evidence="1" type="ORF">E0F26_01380</name>
</gene>
<dbReference type="RefSeq" id="WP_279242254.1">
    <property type="nucleotide sequence ID" value="NZ_CP036501.1"/>
</dbReference>